<accession>A0A2T0FBY8</accession>
<gene>
    <name evidence="4" type="ORF">B9G98_00100</name>
</gene>
<keyword evidence="2" id="KW-0472">Membrane</keyword>
<keyword evidence="5" id="KW-1185">Reference proteome</keyword>
<dbReference type="Pfam" id="PF00225">
    <property type="entry name" value="Kinesin"/>
    <property type="match status" value="1"/>
</dbReference>
<reference evidence="4 5" key="1">
    <citation type="submission" date="2017-04" db="EMBL/GenBank/DDBJ databases">
        <title>Genome sequencing of [Candida] sorbophila.</title>
        <authorList>
            <person name="Ahn J.O."/>
        </authorList>
    </citation>
    <scope>NUCLEOTIDE SEQUENCE [LARGE SCALE GENOMIC DNA]</scope>
    <source>
        <strain evidence="4 5">DS02</strain>
    </source>
</reference>
<organism evidence="4 5">
    <name type="scientific">Wickerhamiella sorbophila</name>
    <dbReference type="NCBI Taxonomy" id="45607"/>
    <lineage>
        <taxon>Eukaryota</taxon>
        <taxon>Fungi</taxon>
        <taxon>Dikarya</taxon>
        <taxon>Ascomycota</taxon>
        <taxon>Saccharomycotina</taxon>
        <taxon>Dipodascomycetes</taxon>
        <taxon>Dipodascales</taxon>
        <taxon>Trichomonascaceae</taxon>
        <taxon>Wickerhamiella</taxon>
    </lineage>
</organism>
<evidence type="ECO:0000313" key="5">
    <source>
        <dbReference type="Proteomes" id="UP000238350"/>
    </source>
</evidence>
<dbReference type="STRING" id="45607.A0A2T0FBY8"/>
<evidence type="ECO:0000256" key="1">
    <source>
        <dbReference type="SAM" id="Coils"/>
    </source>
</evidence>
<keyword evidence="2" id="KW-1133">Transmembrane helix</keyword>
<dbReference type="GO" id="GO:0008017">
    <property type="term" value="F:microtubule binding"/>
    <property type="evidence" value="ECO:0007669"/>
    <property type="project" value="InterPro"/>
</dbReference>
<evidence type="ECO:0000256" key="2">
    <source>
        <dbReference type="SAM" id="Phobius"/>
    </source>
</evidence>
<dbReference type="InterPro" id="IPR001752">
    <property type="entry name" value="Kinesin_motor_dom"/>
</dbReference>
<dbReference type="GO" id="GO:0007018">
    <property type="term" value="P:microtubule-based movement"/>
    <property type="evidence" value="ECO:0007669"/>
    <property type="project" value="InterPro"/>
</dbReference>
<dbReference type="GO" id="GO:0005524">
    <property type="term" value="F:ATP binding"/>
    <property type="evidence" value="ECO:0007669"/>
    <property type="project" value="InterPro"/>
</dbReference>
<evidence type="ECO:0000259" key="3">
    <source>
        <dbReference type="Pfam" id="PF00225"/>
    </source>
</evidence>
<name>A0A2T0FBY8_9ASCO</name>
<feature type="domain" description="Kinesin motor" evidence="3">
    <location>
        <begin position="195"/>
        <end position="267"/>
    </location>
</feature>
<protein>
    <recommendedName>
        <fullName evidence="3">Kinesin motor domain-containing protein</fullName>
    </recommendedName>
</protein>
<feature type="coiled-coil region" evidence="1">
    <location>
        <begin position="284"/>
        <end position="311"/>
    </location>
</feature>
<dbReference type="GO" id="GO:0016887">
    <property type="term" value="F:ATP hydrolysis activity"/>
    <property type="evidence" value="ECO:0007669"/>
    <property type="project" value="TreeGrafter"/>
</dbReference>
<comment type="caution">
    <text evidence="4">The sequence shown here is derived from an EMBL/GenBank/DDBJ whole genome shotgun (WGS) entry which is preliminary data.</text>
</comment>
<dbReference type="Gene3D" id="3.40.850.10">
    <property type="entry name" value="Kinesin motor domain"/>
    <property type="match status" value="1"/>
</dbReference>
<sequence>MRSSTVSSSTQKTIRDVCITRVLAIDESEGKGDHISINNNTVDVLAPTKDIRRRFKFDYVSVLPDLKYCVHAAELIQLNQSVVFIAFGDLLGRSRIEPLVRHFKSQLSFPLRVSVTRVHPDRIESFETAETERRSTRRSSQTTACELSTCDSIEEWLGPQGYREFHLIVTFETLQGAKVTFVEVSSAQPNQLSPSKQEIFVNTSLSTLVNVLRQINEEKKHISFRDSKLTMALQKPIQECSEIYFVAFITSSSSHTKETLSTLGYVQSLCDEPYNTVAVVTPERENIRETFHSLEEKIKFWRQRASSVQAESQLKTLSLSGPHSAPASPLALRSKPSSDEVDCLRAQVIYLRARLKLYELRAAKQKKQRAKTKAFVYIAILCLVLWLLLSPI</sequence>
<dbReference type="OrthoDB" id="123929at2759"/>
<keyword evidence="2" id="KW-0812">Transmembrane</keyword>
<dbReference type="PANTHER" id="PTHR24115">
    <property type="entry name" value="KINESIN-RELATED"/>
    <property type="match status" value="1"/>
</dbReference>
<dbReference type="GO" id="GO:0005871">
    <property type="term" value="C:kinesin complex"/>
    <property type="evidence" value="ECO:0007669"/>
    <property type="project" value="TreeGrafter"/>
</dbReference>
<proteinExistence type="predicted"/>
<dbReference type="GeneID" id="36513849"/>
<dbReference type="GO" id="GO:0003777">
    <property type="term" value="F:microtubule motor activity"/>
    <property type="evidence" value="ECO:0007669"/>
    <property type="project" value="InterPro"/>
</dbReference>
<dbReference type="InterPro" id="IPR027640">
    <property type="entry name" value="Kinesin-like_fam"/>
</dbReference>
<dbReference type="EMBL" id="NDIQ01000001">
    <property type="protein sequence ID" value="PRT52480.1"/>
    <property type="molecule type" value="Genomic_DNA"/>
</dbReference>
<dbReference type="AlphaFoldDB" id="A0A2T0FBY8"/>
<dbReference type="SUPFAM" id="SSF52540">
    <property type="entry name" value="P-loop containing nucleoside triphosphate hydrolases"/>
    <property type="match status" value="1"/>
</dbReference>
<dbReference type="InterPro" id="IPR027417">
    <property type="entry name" value="P-loop_NTPase"/>
</dbReference>
<dbReference type="GO" id="GO:0005874">
    <property type="term" value="C:microtubule"/>
    <property type="evidence" value="ECO:0007669"/>
    <property type="project" value="TreeGrafter"/>
</dbReference>
<keyword evidence="1" id="KW-0175">Coiled coil</keyword>
<dbReference type="InterPro" id="IPR036961">
    <property type="entry name" value="Kinesin_motor_dom_sf"/>
</dbReference>
<dbReference type="RefSeq" id="XP_024662426.1">
    <property type="nucleotide sequence ID" value="XM_024806658.1"/>
</dbReference>
<dbReference type="Proteomes" id="UP000238350">
    <property type="component" value="Unassembled WGS sequence"/>
</dbReference>
<evidence type="ECO:0000313" key="4">
    <source>
        <dbReference type="EMBL" id="PRT52480.1"/>
    </source>
</evidence>
<feature type="transmembrane region" description="Helical" evidence="2">
    <location>
        <begin position="374"/>
        <end position="391"/>
    </location>
</feature>